<organism evidence="1 2">
    <name type="scientific">Orbilia ellipsospora</name>
    <dbReference type="NCBI Taxonomy" id="2528407"/>
    <lineage>
        <taxon>Eukaryota</taxon>
        <taxon>Fungi</taxon>
        <taxon>Dikarya</taxon>
        <taxon>Ascomycota</taxon>
        <taxon>Pezizomycotina</taxon>
        <taxon>Orbiliomycetes</taxon>
        <taxon>Orbiliales</taxon>
        <taxon>Orbiliaceae</taxon>
        <taxon>Orbilia</taxon>
    </lineage>
</organism>
<name>A0AAV9XBF2_9PEZI</name>
<keyword evidence="2" id="KW-1185">Reference proteome</keyword>
<gene>
    <name evidence="1" type="ORF">TWF694_009529</name>
</gene>
<dbReference type="Proteomes" id="UP001365542">
    <property type="component" value="Unassembled WGS sequence"/>
</dbReference>
<proteinExistence type="predicted"/>
<sequence length="123" mass="14029">MIQVTSFLRCRHPTEIRKADQISFLHDLVSEREKNKNMQSGTVISLGYHSRKRTTRRCCHSPLAAATCISPLMSIRISQAHTLLNIKLPKNPVFLGKFFALAVRSVRRSFPQHLDLTSDLDLD</sequence>
<accession>A0AAV9XBF2</accession>
<dbReference type="EMBL" id="JAVHJO010000006">
    <property type="protein sequence ID" value="KAK6539296.1"/>
    <property type="molecule type" value="Genomic_DNA"/>
</dbReference>
<protein>
    <submittedName>
        <fullName evidence="1">Uncharacterized protein</fullName>
    </submittedName>
</protein>
<comment type="caution">
    <text evidence="1">The sequence shown here is derived from an EMBL/GenBank/DDBJ whole genome shotgun (WGS) entry which is preliminary data.</text>
</comment>
<evidence type="ECO:0000313" key="2">
    <source>
        <dbReference type="Proteomes" id="UP001365542"/>
    </source>
</evidence>
<dbReference type="AlphaFoldDB" id="A0AAV9XBF2"/>
<reference evidence="1 2" key="1">
    <citation type="submission" date="2019-10" db="EMBL/GenBank/DDBJ databases">
        <authorList>
            <person name="Palmer J.M."/>
        </authorList>
    </citation>
    <scope>NUCLEOTIDE SEQUENCE [LARGE SCALE GENOMIC DNA]</scope>
    <source>
        <strain evidence="1 2">TWF694</strain>
    </source>
</reference>
<evidence type="ECO:0000313" key="1">
    <source>
        <dbReference type="EMBL" id="KAK6539296.1"/>
    </source>
</evidence>